<comment type="caution">
    <text evidence="4">The sequence shown here is derived from an EMBL/GenBank/DDBJ whole genome shotgun (WGS) entry which is preliminary data.</text>
</comment>
<dbReference type="PROSITE" id="PS50158">
    <property type="entry name" value="ZF_CCHC"/>
    <property type="match status" value="1"/>
</dbReference>
<dbReference type="Pfam" id="PF00098">
    <property type="entry name" value="zf-CCHC"/>
    <property type="match status" value="1"/>
</dbReference>
<name>A0ABR3M2C0_9TELE</name>
<dbReference type="InterPro" id="IPR001878">
    <property type="entry name" value="Znf_CCHC"/>
</dbReference>
<evidence type="ECO:0000313" key="4">
    <source>
        <dbReference type="EMBL" id="KAL1257997.1"/>
    </source>
</evidence>
<dbReference type="SUPFAM" id="SSF57756">
    <property type="entry name" value="Retrovirus zinc finger-like domains"/>
    <property type="match status" value="1"/>
</dbReference>
<dbReference type="Proteomes" id="UP001558613">
    <property type="component" value="Unassembled WGS sequence"/>
</dbReference>
<keyword evidence="1" id="KW-0862">Zinc</keyword>
<protein>
    <recommendedName>
        <fullName evidence="3">CCHC-type domain-containing protein</fullName>
    </recommendedName>
</protein>
<reference evidence="4 5" key="1">
    <citation type="submission" date="2023-09" db="EMBL/GenBank/DDBJ databases">
        <authorList>
            <person name="Wang M."/>
        </authorList>
    </citation>
    <scope>NUCLEOTIDE SEQUENCE [LARGE SCALE GENOMIC DNA]</scope>
    <source>
        <strain evidence="4">GT-2023</strain>
        <tissue evidence="4">Liver</tissue>
    </source>
</reference>
<feature type="region of interest" description="Disordered" evidence="2">
    <location>
        <begin position="104"/>
        <end position="137"/>
    </location>
</feature>
<dbReference type="Gene3D" id="4.10.60.10">
    <property type="entry name" value="Zinc finger, CCHC-type"/>
    <property type="match status" value="1"/>
</dbReference>
<accession>A0ABR3M2C0</accession>
<evidence type="ECO:0000256" key="1">
    <source>
        <dbReference type="PROSITE-ProRule" id="PRU00047"/>
    </source>
</evidence>
<feature type="domain" description="CCHC-type" evidence="3">
    <location>
        <begin position="92"/>
        <end position="105"/>
    </location>
</feature>
<keyword evidence="1" id="KW-0863">Zinc-finger</keyword>
<dbReference type="EMBL" id="JAYMGO010000017">
    <property type="protein sequence ID" value="KAL1257997.1"/>
    <property type="molecule type" value="Genomic_DNA"/>
</dbReference>
<organism evidence="4 5">
    <name type="scientific">Cirrhinus molitorella</name>
    <name type="common">mud carp</name>
    <dbReference type="NCBI Taxonomy" id="172907"/>
    <lineage>
        <taxon>Eukaryota</taxon>
        <taxon>Metazoa</taxon>
        <taxon>Chordata</taxon>
        <taxon>Craniata</taxon>
        <taxon>Vertebrata</taxon>
        <taxon>Euteleostomi</taxon>
        <taxon>Actinopterygii</taxon>
        <taxon>Neopterygii</taxon>
        <taxon>Teleostei</taxon>
        <taxon>Ostariophysi</taxon>
        <taxon>Cypriniformes</taxon>
        <taxon>Cyprinidae</taxon>
        <taxon>Labeoninae</taxon>
        <taxon>Labeonini</taxon>
        <taxon>Cirrhinus</taxon>
    </lineage>
</organism>
<dbReference type="InterPro" id="IPR036875">
    <property type="entry name" value="Znf_CCHC_sf"/>
</dbReference>
<evidence type="ECO:0000256" key="2">
    <source>
        <dbReference type="SAM" id="MobiDB-lite"/>
    </source>
</evidence>
<keyword evidence="5" id="KW-1185">Reference proteome</keyword>
<sequence length="137" mass="15109">MLEVRSEALRWEREGMPGSVRGRSHSLPSVYGIQYGVHGKPHVEVREAPYKSELSELRETLKLQQEQLAKLTHSFAPLQAPQPPPRRGPVICRRCQRPGHFARECDGECAPPRTRFPSDTSPAPGGGQSGPSTMSGN</sequence>
<proteinExistence type="predicted"/>
<evidence type="ECO:0000313" key="5">
    <source>
        <dbReference type="Proteomes" id="UP001558613"/>
    </source>
</evidence>
<evidence type="ECO:0000259" key="3">
    <source>
        <dbReference type="PROSITE" id="PS50158"/>
    </source>
</evidence>
<keyword evidence="1" id="KW-0479">Metal-binding</keyword>
<gene>
    <name evidence="4" type="ORF">QQF64_011241</name>
</gene>